<comment type="cofactor">
    <cofactor evidence="12">
        <name>Fe(2+)</name>
        <dbReference type="ChEBI" id="CHEBI:29033"/>
    </cofactor>
    <text evidence="12">Binds 1 Fe(2+) ion per subunit.</text>
</comment>
<feature type="region of interest" description="Disordered" evidence="13">
    <location>
        <begin position="99"/>
        <end position="181"/>
    </location>
</feature>
<protein>
    <recommendedName>
        <fullName evidence="12">Bifunctional lysine-specific demethylase and histidyl-hydroxylase</fullName>
        <ecNumber evidence="12">1.14.11.-</ecNumber>
    </recommendedName>
</protein>
<feature type="compositionally biased region" description="Polar residues" evidence="13">
    <location>
        <begin position="139"/>
        <end position="157"/>
    </location>
</feature>
<keyword evidence="11 12" id="KW-0539">Nucleus</keyword>
<dbReference type="PANTHER" id="PTHR13096">
    <property type="entry name" value="MINA53 MYC INDUCED NUCLEAR ANTIGEN"/>
    <property type="match status" value="1"/>
</dbReference>
<evidence type="ECO:0000256" key="6">
    <source>
        <dbReference type="ARBA" id="ARBA00022964"/>
    </source>
</evidence>
<dbReference type="PANTHER" id="PTHR13096:SF8">
    <property type="entry name" value="RIBOSOMAL OXYGENASE 1"/>
    <property type="match status" value="1"/>
</dbReference>
<evidence type="ECO:0000256" key="1">
    <source>
        <dbReference type="ARBA" id="ARBA00004123"/>
    </source>
</evidence>
<proteinExistence type="inferred from homology"/>
<feature type="region of interest" description="Disordered" evidence="13">
    <location>
        <begin position="766"/>
        <end position="822"/>
    </location>
</feature>
<dbReference type="Gene3D" id="1.10.10.1500">
    <property type="entry name" value="JmjC domain-containing ribosomal oxygenase (ROX), dimer domain"/>
    <property type="match status" value="1"/>
</dbReference>
<keyword evidence="7 12" id="KW-0560">Oxidoreductase</keyword>
<dbReference type="GO" id="GO:0032453">
    <property type="term" value="F:histone H3K4 demethylase activity"/>
    <property type="evidence" value="ECO:0007669"/>
    <property type="project" value="TreeGrafter"/>
</dbReference>
<comment type="similarity">
    <text evidence="2">Belongs to the ROX family. NO66 subfamily.</text>
</comment>
<gene>
    <name evidence="15" type="ORF">P879_07463</name>
</gene>
<comment type="caution">
    <text evidence="15">The sequence shown here is derived from an EMBL/GenBank/DDBJ whole genome shotgun (WGS) entry which is preliminary data.</text>
</comment>
<dbReference type="InterPro" id="IPR039994">
    <property type="entry name" value="NO66-like"/>
</dbReference>
<dbReference type="Gene3D" id="3.90.930.40">
    <property type="match status" value="1"/>
</dbReference>
<evidence type="ECO:0000256" key="13">
    <source>
        <dbReference type="SAM" id="MobiDB-lite"/>
    </source>
</evidence>
<evidence type="ECO:0000256" key="12">
    <source>
        <dbReference type="RuleBase" id="RU366061"/>
    </source>
</evidence>
<dbReference type="OrthoDB" id="425950at2759"/>
<keyword evidence="16" id="KW-1185">Reference proteome</keyword>
<feature type="domain" description="JmjC" evidence="14">
    <location>
        <begin position="343"/>
        <end position="487"/>
    </location>
</feature>
<dbReference type="Pfam" id="PF21233">
    <property type="entry name" value="WHD_RIOX1"/>
    <property type="match status" value="1"/>
</dbReference>
<keyword evidence="5" id="KW-0156">Chromatin regulator</keyword>
<comment type="function">
    <text evidence="12">Oxygenase that can act as both a histone lysine demethylase and a ribosomal histidine hydroxylase.</text>
</comment>
<keyword evidence="6 12" id="KW-0223">Dioxygenase</keyword>
<keyword evidence="8 12" id="KW-0408">Iron</keyword>
<dbReference type="Proteomes" id="UP000699462">
    <property type="component" value="Unassembled WGS sequence"/>
</dbReference>
<evidence type="ECO:0000256" key="11">
    <source>
        <dbReference type="ARBA" id="ARBA00023242"/>
    </source>
</evidence>
<evidence type="ECO:0000256" key="8">
    <source>
        <dbReference type="ARBA" id="ARBA00023004"/>
    </source>
</evidence>
<feature type="compositionally biased region" description="Polar residues" evidence="13">
    <location>
        <begin position="215"/>
        <end position="236"/>
    </location>
</feature>
<dbReference type="SUPFAM" id="SSF51197">
    <property type="entry name" value="Clavaminate synthase-like"/>
    <property type="match status" value="1"/>
</dbReference>
<dbReference type="Gene3D" id="2.60.120.650">
    <property type="entry name" value="Cupin"/>
    <property type="match status" value="1"/>
</dbReference>
<keyword evidence="9 12" id="KW-0805">Transcription regulation</keyword>
<evidence type="ECO:0000256" key="9">
    <source>
        <dbReference type="ARBA" id="ARBA00023015"/>
    </source>
</evidence>
<evidence type="ECO:0000256" key="4">
    <source>
        <dbReference type="ARBA" id="ARBA00022723"/>
    </source>
</evidence>
<dbReference type="AlphaFoldDB" id="A0A8T0D880"/>
<dbReference type="EMBL" id="JTDF01009863">
    <property type="protein sequence ID" value="KAF8564059.1"/>
    <property type="molecule type" value="Genomic_DNA"/>
</dbReference>
<organism evidence="15 16">
    <name type="scientific">Paragonimus westermani</name>
    <dbReference type="NCBI Taxonomy" id="34504"/>
    <lineage>
        <taxon>Eukaryota</taxon>
        <taxon>Metazoa</taxon>
        <taxon>Spiralia</taxon>
        <taxon>Lophotrochozoa</taxon>
        <taxon>Platyhelminthes</taxon>
        <taxon>Trematoda</taxon>
        <taxon>Digenea</taxon>
        <taxon>Plagiorchiida</taxon>
        <taxon>Troglotremata</taxon>
        <taxon>Troglotrematidae</taxon>
        <taxon>Paragonimus</taxon>
    </lineage>
</organism>
<dbReference type="Pfam" id="PF08007">
    <property type="entry name" value="JmjC_2"/>
    <property type="match status" value="1"/>
</dbReference>
<comment type="subcellular location">
    <subcellularLocation>
        <location evidence="1 12">Nucleus</location>
    </subcellularLocation>
</comment>
<feature type="compositionally biased region" description="Polar residues" evidence="13">
    <location>
        <begin position="767"/>
        <end position="778"/>
    </location>
</feature>
<keyword evidence="10 12" id="KW-0804">Transcription</keyword>
<evidence type="ECO:0000256" key="10">
    <source>
        <dbReference type="ARBA" id="ARBA00023163"/>
    </source>
</evidence>
<name>A0A8T0D880_9TREM</name>
<dbReference type="InterPro" id="IPR049043">
    <property type="entry name" value="WHD_RIOX1"/>
</dbReference>
<feature type="region of interest" description="Disordered" evidence="13">
    <location>
        <begin position="60"/>
        <end position="86"/>
    </location>
</feature>
<evidence type="ECO:0000259" key="14">
    <source>
        <dbReference type="PROSITE" id="PS51184"/>
    </source>
</evidence>
<evidence type="ECO:0000256" key="5">
    <source>
        <dbReference type="ARBA" id="ARBA00022853"/>
    </source>
</evidence>
<keyword evidence="4 12" id="KW-0479">Metal-binding</keyword>
<reference evidence="15 16" key="1">
    <citation type="submission" date="2019-07" db="EMBL/GenBank/DDBJ databases">
        <title>Annotation for the trematode Paragonimus westermani.</title>
        <authorList>
            <person name="Choi Y.-J."/>
        </authorList>
    </citation>
    <scope>NUCLEOTIDE SEQUENCE [LARGE SCALE GENOMIC DNA]</scope>
    <source>
        <strain evidence="15">180907_Pwestermani</strain>
    </source>
</reference>
<dbReference type="InterPro" id="IPR003347">
    <property type="entry name" value="JmjC_dom"/>
</dbReference>
<evidence type="ECO:0000256" key="3">
    <source>
        <dbReference type="ARBA" id="ARBA00022491"/>
    </source>
</evidence>
<evidence type="ECO:0000313" key="16">
    <source>
        <dbReference type="Proteomes" id="UP000699462"/>
    </source>
</evidence>
<accession>A0A8T0D880</accession>
<feature type="region of interest" description="Disordered" evidence="13">
    <location>
        <begin position="853"/>
        <end position="888"/>
    </location>
</feature>
<evidence type="ECO:0000313" key="15">
    <source>
        <dbReference type="EMBL" id="KAF8564059.1"/>
    </source>
</evidence>
<keyword evidence="3" id="KW-0678">Repressor</keyword>
<dbReference type="GO" id="GO:0051864">
    <property type="term" value="F:histone H3K36 demethylase activity"/>
    <property type="evidence" value="ECO:0007669"/>
    <property type="project" value="TreeGrafter"/>
</dbReference>
<dbReference type="GO" id="GO:0005730">
    <property type="term" value="C:nucleolus"/>
    <property type="evidence" value="ECO:0007669"/>
    <property type="project" value="TreeGrafter"/>
</dbReference>
<feature type="compositionally biased region" description="Basic residues" evidence="13">
    <location>
        <begin position="873"/>
        <end position="888"/>
    </location>
</feature>
<dbReference type="PROSITE" id="PS51184">
    <property type="entry name" value="JMJC"/>
    <property type="match status" value="1"/>
</dbReference>
<dbReference type="EC" id="1.14.11.-" evidence="12"/>
<feature type="region of interest" description="Disordered" evidence="13">
    <location>
        <begin position="215"/>
        <end position="239"/>
    </location>
</feature>
<sequence length="888" mass="99349">MLSAREFYVLEKMQRQGKLANNPQATALIEKVTETLVPKLSTNDCPERLLQPEWTTLHGRLDESTSKKKKKKRNRKTDNTGKVAPNVVDKMAVSDFQKNATDSSKKLTDNDPVQPSANVPKLSRSQRKKLHRKLKKQSVTTVSFSESSAPELTMKNTSGKKRQLSPTLITANPPKKKCPSQPPVLKQYFKAQVAPVETGLSQGIERSKYSVLTPTSTGPVTVKSTQSAKPNDQSSAEVEFTPNALSDPVLMGEQILEKLLMPITVKDFFRKYFEKQPLLIQRNSEFSNDWLSTKDIDSLLLNHRVMFTEHLDLASYLDGERYTLNPAGRAFRSIVWNHYNTGCSVRLLCPQVFFDHIRYRLSLLQEFFGSFVGANVYLTPPNSQGFAPHYDDIEAFILQLEGSKHWRVYAPRDSAEKLPRVSSPNFTEDQLGEPLLEVDLKPGDLLHLPRGYVHQACTSEDHSLHITISTYQKHTWGDFLSKLLPVALQSAMENDVNFRRGLPVGFLRHVGGFLLSSTSSSAIAQSQHLDCLKNLRAGVVSRLRVLANSLEQQNVDSICSETEKTSTPDSPPMLDPLLTAADLFAVDLIGQSLPPQLSPDERNCHIQRQGEHWIGTTNPTKVKEFTTGVTGFVELEPDTEIRLVRWSAVRAVRTRIAIGKDDCESDTAPNEVEDTDSDWSSEVESTPAIAMYHSLNNTDVYKEREPEEMALSSKLLPALDMLSREFPNFVRIETLPLATLDDRIHVATHLYDLGLLITANPLPPSLDESSVSEQMNSKENLEDAEDDLKTSSEGSDGDGGRSLDQWDPDEMEQFTSSSSDVNADEYEHQTSMNYNIHGNSSSDDEGHLTTTRFLSNSMNIGGKGVVKQPKDRSRTKRKAKKYCAVKAN</sequence>
<evidence type="ECO:0000256" key="7">
    <source>
        <dbReference type="ARBA" id="ARBA00023002"/>
    </source>
</evidence>
<dbReference type="GO" id="GO:0005506">
    <property type="term" value="F:iron ion binding"/>
    <property type="evidence" value="ECO:0007669"/>
    <property type="project" value="UniProtKB-UniRule"/>
</dbReference>
<feature type="compositionally biased region" description="Basic residues" evidence="13">
    <location>
        <begin position="124"/>
        <end position="136"/>
    </location>
</feature>
<evidence type="ECO:0000256" key="2">
    <source>
        <dbReference type="ARBA" id="ARBA00010309"/>
    </source>
</evidence>